<accession>A0A4C1YZ91</accession>
<dbReference type="EMBL" id="BGZK01001438">
    <property type="protein sequence ID" value="GBP79929.1"/>
    <property type="molecule type" value="Genomic_DNA"/>
</dbReference>
<organism evidence="1 2">
    <name type="scientific">Eumeta variegata</name>
    <name type="common">Bagworm moth</name>
    <name type="synonym">Eumeta japonica</name>
    <dbReference type="NCBI Taxonomy" id="151549"/>
    <lineage>
        <taxon>Eukaryota</taxon>
        <taxon>Metazoa</taxon>
        <taxon>Ecdysozoa</taxon>
        <taxon>Arthropoda</taxon>
        <taxon>Hexapoda</taxon>
        <taxon>Insecta</taxon>
        <taxon>Pterygota</taxon>
        <taxon>Neoptera</taxon>
        <taxon>Endopterygota</taxon>
        <taxon>Lepidoptera</taxon>
        <taxon>Glossata</taxon>
        <taxon>Ditrysia</taxon>
        <taxon>Tineoidea</taxon>
        <taxon>Psychidae</taxon>
        <taxon>Oiketicinae</taxon>
        <taxon>Eumeta</taxon>
    </lineage>
</organism>
<proteinExistence type="predicted"/>
<protein>
    <submittedName>
        <fullName evidence="1">Uncharacterized protein</fullName>
    </submittedName>
</protein>
<name>A0A4C1YZ91_EUMVA</name>
<reference evidence="1 2" key="1">
    <citation type="journal article" date="2019" name="Commun. Biol.">
        <title>The bagworm genome reveals a unique fibroin gene that provides high tensile strength.</title>
        <authorList>
            <person name="Kono N."/>
            <person name="Nakamura H."/>
            <person name="Ohtoshi R."/>
            <person name="Tomita M."/>
            <person name="Numata K."/>
            <person name="Arakawa K."/>
        </authorList>
    </citation>
    <scope>NUCLEOTIDE SEQUENCE [LARGE SCALE GENOMIC DNA]</scope>
</reference>
<gene>
    <name evidence="1" type="ORF">EVAR_75301_1</name>
</gene>
<evidence type="ECO:0000313" key="2">
    <source>
        <dbReference type="Proteomes" id="UP000299102"/>
    </source>
</evidence>
<sequence length="100" mass="10896">MPRRISAANVACLCHRGREEDTRATFSARAQAGIYTTRRAPNVTSPSPDLPEIDHARPAYYVDVFIDQWLTSNFLTLHSQGMWSAPAVGARSPVPGLASA</sequence>
<dbReference type="AlphaFoldDB" id="A0A4C1YZ91"/>
<evidence type="ECO:0000313" key="1">
    <source>
        <dbReference type="EMBL" id="GBP79929.1"/>
    </source>
</evidence>
<comment type="caution">
    <text evidence="1">The sequence shown here is derived from an EMBL/GenBank/DDBJ whole genome shotgun (WGS) entry which is preliminary data.</text>
</comment>
<dbReference type="Proteomes" id="UP000299102">
    <property type="component" value="Unassembled WGS sequence"/>
</dbReference>
<keyword evidence="2" id="KW-1185">Reference proteome</keyword>